<feature type="compositionally biased region" description="Low complexity" evidence="1">
    <location>
        <begin position="308"/>
        <end position="325"/>
    </location>
</feature>
<dbReference type="HOGENOM" id="CLU_338891_0_0_1"/>
<evidence type="ECO:0000313" key="4">
    <source>
        <dbReference type="Proteomes" id="UP000016931"/>
    </source>
</evidence>
<organism evidence="3 4">
    <name type="scientific">Sphaerulina musiva (strain SO2202)</name>
    <name type="common">Poplar stem canker fungus</name>
    <name type="synonym">Septoria musiva</name>
    <dbReference type="NCBI Taxonomy" id="692275"/>
    <lineage>
        <taxon>Eukaryota</taxon>
        <taxon>Fungi</taxon>
        <taxon>Dikarya</taxon>
        <taxon>Ascomycota</taxon>
        <taxon>Pezizomycotina</taxon>
        <taxon>Dothideomycetes</taxon>
        <taxon>Dothideomycetidae</taxon>
        <taxon>Mycosphaerellales</taxon>
        <taxon>Mycosphaerellaceae</taxon>
        <taxon>Sphaerulina</taxon>
    </lineage>
</organism>
<gene>
    <name evidence="3" type="ORF">SEPMUDRAFT_156591</name>
</gene>
<feature type="compositionally biased region" description="Basic and acidic residues" evidence="1">
    <location>
        <begin position="284"/>
        <end position="307"/>
    </location>
</feature>
<dbReference type="Proteomes" id="UP000016931">
    <property type="component" value="Unassembled WGS sequence"/>
</dbReference>
<dbReference type="OMA" id="SSWEDDI"/>
<sequence>MTSMPREAAASSLTDPNHYRSFDNINMAAGDPKGPTPTRPWIEKDSEPHASPAGELTRRKRLSFFGRSSSDAATRKPPMQPLQATMSTHKDELPAFDSVPQAQPRRPMTSGSDHARRKTSDQIESIRHSIFGGRKGSRPTTKRSRQSHQAPNVGLIPFTSPLQEEVTPPPEAKGNVGAKDFRDESDFYHHRKKTSISSPFNFHHVGHTDRKNLPTRLETVDEKALSNRLLDFDAQGHALQGVPADKIRHSRLLLQSTSSPHEQVIPSRHRGSPSVDETTFNEALETKFNVEEHFNERPALRSPERVPRPSSSSPALNSPSSSSASHTIPHLHTKASFDSSSQLTHSRDPSPSCEDRPTMPVRGRPLGQSFREKQPLPPVPPQEQPAAMVGQKPSKTSLASSRLSMGQRFHPASGVNAGGYPASIASQKSKRSSKSAAPTAHSSTSTRAFSDIPVGLDWEDDIDFAFEQEAEATCDFDWEKYAPFMPPTKEELPDPSPDGSSPDSSGGGGVRLSGWIDEPSALAGGEAPMNTSGLPPLFDEDGQPLHHKRGSSVGHRGFLAARNSSTDKLSAKTPPLPVEISKHAEVSTPPAISLTTDSVGFAAADEGKKSPYGMQSYFPAFDSCIPEYLSDPESTRTGGNRHRKSSSYSSFDSSGRSLQNTSASVSSMSTRWSSASTSSIPDLLHCSTYSRKRASVRKSATSGIFRTLESVPHSPDGREEPKSSVEVQARPSISDRSVSDTILMRRPATSGDRALLFQSGRVVQRGRSSTRSASRMAAPPLPQEEEQEHTWI</sequence>
<dbReference type="STRING" id="692275.N1QGK8"/>
<feature type="compositionally biased region" description="Low complexity" evidence="1">
    <location>
        <begin position="434"/>
        <end position="446"/>
    </location>
</feature>
<proteinExistence type="predicted"/>
<dbReference type="InterPro" id="IPR000095">
    <property type="entry name" value="CRIB_dom"/>
</dbReference>
<reference evidence="3 4" key="1">
    <citation type="journal article" date="2012" name="PLoS Pathog.">
        <title>Diverse lifestyles and strategies of plant pathogenesis encoded in the genomes of eighteen Dothideomycetes fungi.</title>
        <authorList>
            <person name="Ohm R.A."/>
            <person name="Feau N."/>
            <person name="Henrissat B."/>
            <person name="Schoch C.L."/>
            <person name="Horwitz B.A."/>
            <person name="Barry K.W."/>
            <person name="Condon B.J."/>
            <person name="Copeland A.C."/>
            <person name="Dhillon B."/>
            <person name="Glaser F."/>
            <person name="Hesse C.N."/>
            <person name="Kosti I."/>
            <person name="LaButti K."/>
            <person name="Lindquist E.A."/>
            <person name="Lucas S."/>
            <person name="Salamov A.A."/>
            <person name="Bradshaw R.E."/>
            <person name="Ciuffetti L."/>
            <person name="Hamelin R.C."/>
            <person name="Kema G.H.J."/>
            <person name="Lawrence C."/>
            <person name="Scott J.A."/>
            <person name="Spatafora J.W."/>
            <person name="Turgeon B.G."/>
            <person name="de Wit P.J.G.M."/>
            <person name="Zhong S."/>
            <person name="Goodwin S.B."/>
            <person name="Grigoriev I.V."/>
        </authorList>
    </citation>
    <scope>NUCLEOTIDE SEQUENCE [LARGE SCALE GENOMIC DNA]</scope>
    <source>
        <strain evidence="3 4">SO2202</strain>
    </source>
</reference>
<feature type="compositionally biased region" description="Basic residues" evidence="1">
    <location>
        <begin position="135"/>
        <end position="146"/>
    </location>
</feature>
<keyword evidence="4" id="KW-1185">Reference proteome</keyword>
<dbReference type="GeneID" id="27904822"/>
<evidence type="ECO:0000313" key="3">
    <source>
        <dbReference type="EMBL" id="EMF11609.1"/>
    </source>
</evidence>
<feature type="compositionally biased region" description="Low complexity" evidence="1">
    <location>
        <begin position="646"/>
        <end position="679"/>
    </location>
</feature>
<dbReference type="eggNOG" id="ENOG502RFXM">
    <property type="taxonomic scope" value="Eukaryota"/>
</dbReference>
<feature type="region of interest" description="Disordered" evidence="1">
    <location>
        <begin position="691"/>
        <end position="792"/>
    </location>
</feature>
<evidence type="ECO:0000256" key="1">
    <source>
        <dbReference type="SAM" id="MobiDB-lite"/>
    </source>
</evidence>
<feature type="compositionally biased region" description="Basic and acidic residues" evidence="1">
    <location>
        <begin position="118"/>
        <end position="127"/>
    </location>
</feature>
<evidence type="ECO:0000259" key="2">
    <source>
        <dbReference type="PROSITE" id="PS50108"/>
    </source>
</evidence>
<accession>N1QGK8</accession>
<dbReference type="PROSITE" id="PS50108">
    <property type="entry name" value="CRIB"/>
    <property type="match status" value="1"/>
</dbReference>
<feature type="domain" description="CRIB" evidence="2">
    <location>
        <begin position="196"/>
        <end position="209"/>
    </location>
</feature>
<dbReference type="RefSeq" id="XP_016759730.1">
    <property type="nucleotide sequence ID" value="XM_016907685.1"/>
</dbReference>
<dbReference type="EMBL" id="KB456265">
    <property type="protein sequence ID" value="EMF11609.1"/>
    <property type="molecule type" value="Genomic_DNA"/>
</dbReference>
<protein>
    <recommendedName>
        <fullName evidence="2">CRIB domain-containing protein</fullName>
    </recommendedName>
</protein>
<feature type="region of interest" description="Disordered" evidence="1">
    <location>
        <begin position="478"/>
        <end position="556"/>
    </location>
</feature>
<name>N1QGK8_SPHMS</name>
<feature type="compositionally biased region" description="Polar residues" evidence="1">
    <location>
        <begin position="393"/>
        <end position="404"/>
    </location>
</feature>
<feature type="compositionally biased region" description="Acidic residues" evidence="1">
    <location>
        <begin position="783"/>
        <end position="792"/>
    </location>
</feature>
<feature type="region of interest" description="Disordered" evidence="1">
    <location>
        <begin position="1"/>
        <end position="178"/>
    </location>
</feature>
<feature type="compositionally biased region" description="Basic and acidic residues" evidence="1">
    <location>
        <begin position="345"/>
        <end position="357"/>
    </location>
</feature>
<dbReference type="AlphaFoldDB" id="N1QGK8"/>
<dbReference type="OrthoDB" id="24581at2759"/>
<feature type="compositionally biased region" description="Low complexity" evidence="1">
    <location>
        <begin position="765"/>
        <end position="778"/>
    </location>
</feature>
<feature type="region of interest" description="Disordered" evidence="1">
    <location>
        <begin position="629"/>
        <end position="679"/>
    </location>
</feature>
<feature type="region of interest" description="Disordered" evidence="1">
    <location>
        <begin position="256"/>
        <end position="447"/>
    </location>
</feature>